<feature type="domain" description="VOC" evidence="1">
    <location>
        <begin position="5"/>
        <end position="138"/>
    </location>
</feature>
<sequence>MALHTLAHYSIRTADLQASRRFYIDVMGLREGYRPPFDFPGVWLYLGDDEQQFGVVHIIGIDADNPHGLLDYLGGASDQAEGTGTLDHIAFLATDLQGFHQRLKAAGHRWRDRLVPSLGLHQLFVEDPSGVTLELNFPASEAIAAGLDTPR</sequence>
<organism evidence="2 3">
    <name type="scientific">Pseudomonas boreofloridensis</name>
    <dbReference type="NCBI Taxonomy" id="3064348"/>
    <lineage>
        <taxon>Bacteria</taxon>
        <taxon>Pseudomonadati</taxon>
        <taxon>Pseudomonadota</taxon>
        <taxon>Gammaproteobacteria</taxon>
        <taxon>Pseudomonadales</taxon>
        <taxon>Pseudomonadaceae</taxon>
        <taxon>Pseudomonas</taxon>
    </lineage>
</organism>
<protein>
    <submittedName>
        <fullName evidence="2">VOC family protein</fullName>
    </submittedName>
</protein>
<dbReference type="Proteomes" id="UP001577047">
    <property type="component" value="Unassembled WGS sequence"/>
</dbReference>
<dbReference type="InterPro" id="IPR037523">
    <property type="entry name" value="VOC_core"/>
</dbReference>
<reference evidence="2 3" key="1">
    <citation type="submission" date="2024-09" db="EMBL/GenBank/DDBJ databases">
        <authorList>
            <person name="Fullem K."/>
        </authorList>
    </citation>
    <scope>NUCLEOTIDE SEQUENCE [LARGE SCALE GENOMIC DNA]</scope>
    <source>
        <strain evidence="3">K1(2024)</strain>
    </source>
</reference>
<comment type="caution">
    <text evidence="2">The sequence shown here is derived from an EMBL/GenBank/DDBJ whole genome shotgun (WGS) entry which is preliminary data.</text>
</comment>
<dbReference type="SUPFAM" id="SSF54593">
    <property type="entry name" value="Glyoxalase/Bleomycin resistance protein/Dihydroxybiphenyl dioxygenase"/>
    <property type="match status" value="1"/>
</dbReference>
<proteinExistence type="predicted"/>
<dbReference type="Gene3D" id="3.10.180.10">
    <property type="entry name" value="2,3-Dihydroxybiphenyl 1,2-Dioxygenase, domain 1"/>
    <property type="match status" value="1"/>
</dbReference>
<gene>
    <name evidence="2" type="ORF">ACE1YR_11150</name>
</gene>
<evidence type="ECO:0000313" key="2">
    <source>
        <dbReference type="EMBL" id="MFB3800991.1"/>
    </source>
</evidence>
<dbReference type="PANTHER" id="PTHR46142:SF3">
    <property type="entry name" value="F18B13.24 PROTEIN"/>
    <property type="match status" value="1"/>
</dbReference>
<evidence type="ECO:0000313" key="3">
    <source>
        <dbReference type="Proteomes" id="UP001577047"/>
    </source>
</evidence>
<dbReference type="InterPro" id="IPR029068">
    <property type="entry name" value="Glyas_Bleomycin-R_OHBP_Dase"/>
</dbReference>
<accession>A0ABV4Z8M7</accession>
<dbReference type="PROSITE" id="PS51819">
    <property type="entry name" value="VOC"/>
    <property type="match status" value="1"/>
</dbReference>
<dbReference type="InterPro" id="IPR004360">
    <property type="entry name" value="Glyas_Fos-R_dOase_dom"/>
</dbReference>
<evidence type="ECO:0000259" key="1">
    <source>
        <dbReference type="PROSITE" id="PS51819"/>
    </source>
</evidence>
<keyword evidence="3" id="KW-1185">Reference proteome</keyword>
<dbReference type="RefSeq" id="WP_304483542.1">
    <property type="nucleotide sequence ID" value="NZ_JAUQOQ010000004.1"/>
</dbReference>
<dbReference type="EMBL" id="JBHFXX010000008">
    <property type="protein sequence ID" value="MFB3800991.1"/>
    <property type="molecule type" value="Genomic_DNA"/>
</dbReference>
<dbReference type="Pfam" id="PF00903">
    <property type="entry name" value="Glyoxalase"/>
    <property type="match status" value="1"/>
</dbReference>
<name>A0ABV4Z8M7_9PSED</name>
<dbReference type="PANTHER" id="PTHR46142">
    <property type="match status" value="1"/>
</dbReference>